<dbReference type="RefSeq" id="XP_068358677.1">
    <property type="nucleotide sequence ID" value="XM_068505098.1"/>
</dbReference>
<protein>
    <recommendedName>
        <fullName evidence="5">Nucleotide-diphospho-sugar transferase domain-containing protein</fullName>
    </recommendedName>
</protein>
<dbReference type="EMBL" id="MLAK01000754">
    <property type="protein sequence ID" value="OHT05541.1"/>
    <property type="molecule type" value="Genomic_DNA"/>
</dbReference>
<sequence length="476" mass="55312">MLTRSPTSRRIRLTISLSITFILLLCLTFSILERYKSYHEHGGIVSSANMTDVRMKPTKAFERPLTDEELLPVPPYWVNITAAGSKWLNFKQVRFIEKLDYSSEKVKFKRFNGETSNRKNLDNSNNLQNNQKHFNNKQPKIGFLNGKTALKSKKKSVHNFDYFDIRKCPLCLHKNGDNTFVSSPNDPQSNSTPRDLILTMMTLMSMNAITYIRTLRSTGCKATVVVLVDDIFHEKLTEYEEDVMKNCGMIMINIGKLLPPYDKHIYESRHVLFYAFLRKYRYSFDRVMMIDMADTVFQLDPFTTDFDSTTMVFTTEGYFNNNDPHNNTKWIKIADPMYNVHPSFYDDKIVINGGCFYGSMDGILYFYSIYLKLPCYNNFEIETIDQGYMNYLYHNGFFSHNGLNISLTFPGDYIVSARGHRFDPSPNQDGRFFMQDTINPPGLIHQYNRDRNVLEGVKKICPALPGDQHPFPFFKA</sequence>
<reference evidence="3" key="1">
    <citation type="submission" date="2016-10" db="EMBL/GenBank/DDBJ databases">
        <authorList>
            <person name="Benchimol M."/>
            <person name="Almeida L.G."/>
            <person name="Vasconcelos A.T."/>
            <person name="Perreira-Neves A."/>
            <person name="Rosa I.A."/>
            <person name="Tasca T."/>
            <person name="Bogo M.R."/>
            <person name="de Souza W."/>
        </authorList>
    </citation>
    <scope>NUCLEOTIDE SEQUENCE [LARGE SCALE GENOMIC DNA]</scope>
    <source>
        <strain evidence="3">K</strain>
    </source>
</reference>
<keyword evidence="4" id="KW-1185">Reference proteome</keyword>
<feature type="compositionally biased region" description="Low complexity" evidence="1">
    <location>
        <begin position="122"/>
        <end position="138"/>
    </location>
</feature>
<feature type="region of interest" description="Disordered" evidence="1">
    <location>
        <begin position="115"/>
        <end position="138"/>
    </location>
</feature>
<gene>
    <name evidence="3" type="ORF">TRFO_26681</name>
</gene>
<proteinExistence type="predicted"/>
<evidence type="ECO:0000313" key="4">
    <source>
        <dbReference type="Proteomes" id="UP000179807"/>
    </source>
</evidence>
<name>A0A1J4K7Y2_9EUKA</name>
<dbReference type="VEuPathDB" id="TrichDB:TRFO_26681"/>
<keyword evidence="2" id="KW-0812">Transmembrane</keyword>
<organism evidence="3 4">
    <name type="scientific">Tritrichomonas foetus</name>
    <dbReference type="NCBI Taxonomy" id="1144522"/>
    <lineage>
        <taxon>Eukaryota</taxon>
        <taxon>Metamonada</taxon>
        <taxon>Parabasalia</taxon>
        <taxon>Tritrichomonadida</taxon>
        <taxon>Tritrichomonadidae</taxon>
        <taxon>Tritrichomonas</taxon>
    </lineage>
</organism>
<comment type="caution">
    <text evidence="3">The sequence shown here is derived from an EMBL/GenBank/DDBJ whole genome shotgun (WGS) entry which is preliminary data.</text>
</comment>
<evidence type="ECO:0000313" key="3">
    <source>
        <dbReference type="EMBL" id="OHT05541.1"/>
    </source>
</evidence>
<evidence type="ECO:0008006" key="5">
    <source>
        <dbReference type="Google" id="ProtNLM"/>
    </source>
</evidence>
<dbReference type="AlphaFoldDB" id="A0A1J4K7Y2"/>
<evidence type="ECO:0000256" key="2">
    <source>
        <dbReference type="SAM" id="Phobius"/>
    </source>
</evidence>
<feature type="transmembrane region" description="Helical" evidence="2">
    <location>
        <begin position="12"/>
        <end position="32"/>
    </location>
</feature>
<evidence type="ECO:0000256" key="1">
    <source>
        <dbReference type="SAM" id="MobiDB-lite"/>
    </source>
</evidence>
<dbReference type="GeneID" id="94839802"/>
<dbReference type="Proteomes" id="UP000179807">
    <property type="component" value="Unassembled WGS sequence"/>
</dbReference>
<accession>A0A1J4K7Y2</accession>
<keyword evidence="2" id="KW-1133">Transmembrane helix</keyword>
<keyword evidence="2" id="KW-0472">Membrane</keyword>
<dbReference type="OrthoDB" id="10559466at2759"/>